<dbReference type="InterPro" id="IPR021365">
    <property type="entry name" value="DUF2891"/>
</dbReference>
<gene>
    <name evidence="1" type="ORF">C472_02439</name>
</gene>
<dbReference type="RefSeq" id="WP_006628191.1">
    <property type="nucleotide sequence ID" value="NZ_AOJD01000022.1"/>
</dbReference>
<proteinExistence type="predicted"/>
<evidence type="ECO:0000313" key="1">
    <source>
        <dbReference type="EMBL" id="ELZ39968.1"/>
    </source>
</evidence>
<dbReference type="Pfam" id="PF11199">
    <property type="entry name" value="DUF2891"/>
    <property type="match status" value="1"/>
</dbReference>
<comment type="caution">
    <text evidence="1">The sequence shown here is derived from an EMBL/GenBank/DDBJ whole genome shotgun (WGS) entry which is preliminary data.</text>
</comment>
<dbReference type="OrthoDB" id="172835at2157"/>
<dbReference type="AlphaFoldDB" id="M0DYU2"/>
<dbReference type="PATRIC" id="fig|1227485.3.peg.463"/>
<evidence type="ECO:0008006" key="3">
    <source>
        <dbReference type="Google" id="ProtNLM"/>
    </source>
</evidence>
<organism evidence="1 2">
    <name type="scientific">Halorubrum tebenquichense DSM 14210</name>
    <dbReference type="NCBI Taxonomy" id="1227485"/>
    <lineage>
        <taxon>Archaea</taxon>
        <taxon>Methanobacteriati</taxon>
        <taxon>Methanobacteriota</taxon>
        <taxon>Stenosarchaea group</taxon>
        <taxon>Halobacteria</taxon>
        <taxon>Halobacteriales</taxon>
        <taxon>Haloferacaceae</taxon>
        <taxon>Halorubrum</taxon>
    </lineage>
</organism>
<name>M0DYU2_9EURY</name>
<dbReference type="Proteomes" id="UP000011523">
    <property type="component" value="Unassembled WGS sequence"/>
</dbReference>
<protein>
    <recommendedName>
        <fullName evidence="3">DUF2891 domain-containing protein</fullName>
    </recommendedName>
</protein>
<accession>M0DYU2</accession>
<evidence type="ECO:0000313" key="2">
    <source>
        <dbReference type="Proteomes" id="UP000011523"/>
    </source>
</evidence>
<keyword evidence="2" id="KW-1185">Reference proteome</keyword>
<reference evidence="1 2" key="1">
    <citation type="journal article" date="2014" name="PLoS Genet.">
        <title>Phylogenetically driven sequencing of extremely halophilic archaea reveals strategies for static and dynamic osmo-response.</title>
        <authorList>
            <person name="Becker E.A."/>
            <person name="Seitzer P.M."/>
            <person name="Tritt A."/>
            <person name="Larsen D."/>
            <person name="Krusor M."/>
            <person name="Yao A.I."/>
            <person name="Wu D."/>
            <person name="Madern D."/>
            <person name="Eisen J.A."/>
            <person name="Darling A.E."/>
            <person name="Facciotti M.T."/>
        </authorList>
    </citation>
    <scope>NUCLEOTIDE SEQUENCE [LARGE SCALE GENOMIC DNA]</scope>
    <source>
        <strain evidence="1 2">DSM 14210</strain>
    </source>
</reference>
<dbReference type="EMBL" id="AOJD01000022">
    <property type="protein sequence ID" value="ELZ39968.1"/>
    <property type="molecule type" value="Genomic_DNA"/>
</dbReference>
<sequence>MNAFEDLSPDALRDGRADAIDDAVATALAAHPLDGVETEYPHYQGVVEGPEAPPRPAENHPVFYGCFDWHSAVHSHWALVRALRLVPDHPDETAIETSIDERLTAENVASEVAYLDENPGFEEPYGWSWLLRLAAELRLWDDPRAEAWGEALGPLEDRVRRGVRESFLDVDRPQRVGTHGNTAFALAGVLDYARVVGDDDIERETEATARRLYADDADPVVGAEPVGWDFVSPALAEADLMRRVLDSEAFAAWLDEFLPDLTEPPHDALLSPVDVEPDEGDGAAMHLIGLNVSRAWCLAGLADALAEREGPAADRLRGPLDDAARRHAEAGAADVLTDDYAGSHWLSSFALYLLTRNEGGIAPGPA</sequence>